<evidence type="ECO:0000259" key="4">
    <source>
        <dbReference type="Pfam" id="PF12499"/>
    </source>
</evidence>
<comment type="caution">
    <text evidence="5">The sequence shown here is derived from an EMBL/GenBank/DDBJ whole genome shotgun (WGS) entry which is preliminary data.</text>
</comment>
<feature type="compositionally biased region" description="Pro residues" evidence="2">
    <location>
        <begin position="384"/>
        <end position="419"/>
    </location>
</feature>
<evidence type="ECO:0000313" key="5">
    <source>
        <dbReference type="EMBL" id="KAG2481833.1"/>
    </source>
</evidence>
<dbReference type="InterPro" id="IPR024616">
    <property type="entry name" value="Pherophorin"/>
</dbReference>
<accession>A0A835XD84</accession>
<dbReference type="AlphaFoldDB" id="A0A835XD84"/>
<feature type="domain" description="Pherophorin" evidence="4">
    <location>
        <begin position="57"/>
        <end position="201"/>
    </location>
</feature>
<name>A0A835XD84_9CHLO</name>
<feature type="region of interest" description="Disordered" evidence="2">
    <location>
        <begin position="381"/>
        <end position="419"/>
    </location>
</feature>
<evidence type="ECO:0000256" key="1">
    <source>
        <dbReference type="ARBA" id="ARBA00022581"/>
    </source>
</evidence>
<dbReference type="EMBL" id="JAEHOE010000477">
    <property type="protein sequence ID" value="KAG2481833.1"/>
    <property type="molecule type" value="Genomic_DNA"/>
</dbReference>
<proteinExistence type="predicted"/>
<feature type="compositionally biased region" description="Pro residues" evidence="2">
    <location>
        <begin position="209"/>
        <end position="248"/>
    </location>
</feature>
<evidence type="ECO:0000256" key="2">
    <source>
        <dbReference type="SAM" id="MobiDB-lite"/>
    </source>
</evidence>
<keyword evidence="1" id="KW-0945">Host-virus interaction</keyword>
<dbReference type="OrthoDB" id="546577at2759"/>
<sequence length="547" mass="58488">MRSLLLLALALLALVSTAQAQQHDTPFDWNKLDLSELSPDLDVQAAIMAAAAGPPTFPFSTCWRSPDKSVYSTPPVTTNPAPGTYCWTIKVDRGQCTVPNDCCTADLNKFELDVDEKCDVPAQKVTATLDGKEVKAEILKPPNAYPYQRVLRVRDLALTTGTANGRTVCIKIAGPCDTLEEFTPSDIWSTALWSSDHKCCPVSRGMGDPPSPPPPPPPPPPPRPPPPSPRPSPPPPVVRSPPPRPPPSPPPPCNVCFTWKNVAGSGVPAYPFFEDDANCGRATELILDLFQPYIEDGTIIGGFRTVSCIRNEAKICGRIVSRQRGAAMGADLSSLGPEQLVEPIFGLDGNDCPPELQGQSTLVETDNTDCVDVIVPGRACARLSPPPPPPPPPPPRRPRPPPPSPPPPSPKPPPPSPPPPCSACVRIGFTPPPLGGSFELTGDMCNAIGPVIADTLNTEAQSRGVVMIKPWEYTDCQSDYTVEGYMYVGVCGTCLSDEDGAELEEFLQGPDGLAYWLNLVTNNGQCPKELSGYSVRAFMDPADGCIQ</sequence>
<dbReference type="PANTHER" id="PTHR13037:SF24">
    <property type="entry name" value="POLYCOMB PROTEIN PCL-RELATED"/>
    <property type="match status" value="1"/>
</dbReference>
<dbReference type="Pfam" id="PF12499">
    <property type="entry name" value="DUF3707"/>
    <property type="match status" value="1"/>
</dbReference>
<keyword evidence="3" id="KW-0732">Signal</keyword>
<evidence type="ECO:0000313" key="6">
    <source>
        <dbReference type="Proteomes" id="UP000612055"/>
    </source>
</evidence>
<dbReference type="PANTHER" id="PTHR13037">
    <property type="entry name" value="FORMIN"/>
    <property type="match status" value="1"/>
</dbReference>
<protein>
    <recommendedName>
        <fullName evidence="4">Pherophorin domain-containing protein</fullName>
    </recommendedName>
</protein>
<feature type="chain" id="PRO_5032841483" description="Pherophorin domain-containing protein" evidence="3">
    <location>
        <begin position="21"/>
        <end position="547"/>
    </location>
</feature>
<dbReference type="Proteomes" id="UP000612055">
    <property type="component" value="Unassembled WGS sequence"/>
</dbReference>
<evidence type="ECO:0000256" key="3">
    <source>
        <dbReference type="SAM" id="SignalP"/>
    </source>
</evidence>
<organism evidence="5 6">
    <name type="scientific">Edaphochlamys debaryana</name>
    <dbReference type="NCBI Taxonomy" id="47281"/>
    <lineage>
        <taxon>Eukaryota</taxon>
        <taxon>Viridiplantae</taxon>
        <taxon>Chlorophyta</taxon>
        <taxon>core chlorophytes</taxon>
        <taxon>Chlorophyceae</taxon>
        <taxon>CS clade</taxon>
        <taxon>Chlamydomonadales</taxon>
        <taxon>Chlamydomonadales incertae sedis</taxon>
        <taxon>Edaphochlamys</taxon>
    </lineage>
</organism>
<reference evidence="5" key="1">
    <citation type="journal article" date="2020" name="bioRxiv">
        <title>Comparative genomics of Chlamydomonas.</title>
        <authorList>
            <person name="Craig R.J."/>
            <person name="Hasan A.R."/>
            <person name="Ness R.W."/>
            <person name="Keightley P.D."/>
        </authorList>
    </citation>
    <scope>NUCLEOTIDE SEQUENCE</scope>
    <source>
        <strain evidence="5">CCAP 11/70</strain>
    </source>
</reference>
<feature type="region of interest" description="Disordered" evidence="2">
    <location>
        <begin position="202"/>
        <end position="248"/>
    </location>
</feature>
<feature type="non-terminal residue" evidence="5">
    <location>
        <position position="547"/>
    </location>
</feature>
<feature type="signal peptide" evidence="3">
    <location>
        <begin position="1"/>
        <end position="20"/>
    </location>
</feature>
<gene>
    <name evidence="5" type="ORF">HYH03_019202</name>
</gene>
<keyword evidence="6" id="KW-1185">Reference proteome</keyword>